<dbReference type="AlphaFoldDB" id="A0A0K2SWB9"/>
<dbReference type="EMBL" id="HACA01000210">
    <property type="protein sequence ID" value="CDW17571.1"/>
    <property type="molecule type" value="Transcribed_RNA"/>
</dbReference>
<protein>
    <submittedName>
        <fullName evidence="2">Uncharacterized protein</fullName>
    </submittedName>
</protein>
<proteinExistence type="predicted"/>
<sequence length="153" mass="17103">MSINNKLRLNITLEGSRTPNYVSPCNSAPGTPLRGLSPSRSATPSPYDAPPISPSVRRARELNRDIRRGRNFRENSLSRRTPLRSDSVPRPPGTELSFTIKPSIGGRKGWKIMPEETESEPITDPVILKRVVDMIKEMEMNGSVIPERLSIRV</sequence>
<dbReference type="OrthoDB" id="10617366at2759"/>
<accession>A0A0K2SWB9</accession>
<feature type="compositionally biased region" description="Basic and acidic residues" evidence="1">
    <location>
        <begin position="58"/>
        <end position="77"/>
    </location>
</feature>
<feature type="compositionally biased region" description="Polar residues" evidence="1">
    <location>
        <begin position="16"/>
        <end position="29"/>
    </location>
</feature>
<reference evidence="2" key="1">
    <citation type="submission" date="2014-05" db="EMBL/GenBank/DDBJ databases">
        <authorList>
            <person name="Chronopoulou M."/>
        </authorList>
    </citation>
    <scope>NUCLEOTIDE SEQUENCE</scope>
    <source>
        <tissue evidence="2">Whole organism</tissue>
    </source>
</reference>
<evidence type="ECO:0000256" key="1">
    <source>
        <dbReference type="SAM" id="MobiDB-lite"/>
    </source>
</evidence>
<name>A0A0K2SWB9_LEPSM</name>
<organism evidence="2">
    <name type="scientific">Lepeophtheirus salmonis</name>
    <name type="common">Salmon louse</name>
    <name type="synonym">Caligus salmonis</name>
    <dbReference type="NCBI Taxonomy" id="72036"/>
    <lineage>
        <taxon>Eukaryota</taxon>
        <taxon>Metazoa</taxon>
        <taxon>Ecdysozoa</taxon>
        <taxon>Arthropoda</taxon>
        <taxon>Crustacea</taxon>
        <taxon>Multicrustacea</taxon>
        <taxon>Hexanauplia</taxon>
        <taxon>Copepoda</taxon>
        <taxon>Siphonostomatoida</taxon>
        <taxon>Caligidae</taxon>
        <taxon>Lepeophtheirus</taxon>
    </lineage>
</organism>
<evidence type="ECO:0000313" key="2">
    <source>
        <dbReference type="EMBL" id="CDW17571.1"/>
    </source>
</evidence>
<feature type="region of interest" description="Disordered" evidence="1">
    <location>
        <begin position="16"/>
        <end position="95"/>
    </location>
</feature>